<proteinExistence type="predicted"/>
<protein>
    <recommendedName>
        <fullName evidence="1">Factor of DNA methylation 1-5/IDN2 domain-containing protein</fullName>
    </recommendedName>
</protein>
<evidence type="ECO:0000313" key="2">
    <source>
        <dbReference type="EMBL" id="RHN60819.1"/>
    </source>
</evidence>
<dbReference type="PANTHER" id="PTHR21596">
    <property type="entry name" value="RIBONUCLEASE P SUBUNIT P38"/>
    <property type="match status" value="1"/>
</dbReference>
<dbReference type="EMBL" id="PSQE01000004">
    <property type="protein sequence ID" value="RHN60819.1"/>
    <property type="molecule type" value="Genomic_DNA"/>
</dbReference>
<dbReference type="Proteomes" id="UP000265566">
    <property type="component" value="Chromosome 4"/>
</dbReference>
<dbReference type="InterPro" id="IPR045177">
    <property type="entry name" value="FDM1-5/IDN2"/>
</dbReference>
<gene>
    <name evidence="2" type="ORF">MtrunA17_Chr4g0029981</name>
</gene>
<organism evidence="2 3">
    <name type="scientific">Medicago truncatula</name>
    <name type="common">Barrel medic</name>
    <name type="synonym">Medicago tribuloides</name>
    <dbReference type="NCBI Taxonomy" id="3880"/>
    <lineage>
        <taxon>Eukaryota</taxon>
        <taxon>Viridiplantae</taxon>
        <taxon>Streptophyta</taxon>
        <taxon>Embryophyta</taxon>
        <taxon>Tracheophyta</taxon>
        <taxon>Spermatophyta</taxon>
        <taxon>Magnoliopsida</taxon>
        <taxon>eudicotyledons</taxon>
        <taxon>Gunneridae</taxon>
        <taxon>Pentapetalae</taxon>
        <taxon>rosids</taxon>
        <taxon>fabids</taxon>
        <taxon>Fabales</taxon>
        <taxon>Fabaceae</taxon>
        <taxon>Papilionoideae</taxon>
        <taxon>50 kb inversion clade</taxon>
        <taxon>NPAAA clade</taxon>
        <taxon>Hologalegina</taxon>
        <taxon>IRL clade</taxon>
        <taxon>Trifolieae</taxon>
        <taxon>Medicago</taxon>
    </lineage>
</organism>
<dbReference type="GO" id="GO:0080188">
    <property type="term" value="P:gene silencing by siRNA-directed DNA methylation"/>
    <property type="evidence" value="ECO:0007669"/>
    <property type="project" value="InterPro"/>
</dbReference>
<dbReference type="InterPro" id="IPR005379">
    <property type="entry name" value="FDM1-5/IDN2_XH"/>
</dbReference>
<dbReference type="PANTHER" id="PTHR21596:SF65">
    <property type="entry name" value="PROTEIN INVOLVED IN DE NOVO 2-RELATED"/>
    <property type="match status" value="1"/>
</dbReference>
<dbReference type="Gramene" id="rna23204">
    <property type="protein sequence ID" value="RHN60819.1"/>
    <property type="gene ID" value="gene23204"/>
</dbReference>
<sequence length="46" mass="5553">MKKKYKENEAEVKAANMCSLWEHYIKDSTWHPLVKREKLLMMGIKD</sequence>
<evidence type="ECO:0000313" key="3">
    <source>
        <dbReference type="Proteomes" id="UP000265566"/>
    </source>
</evidence>
<evidence type="ECO:0000259" key="1">
    <source>
        <dbReference type="Pfam" id="PF03469"/>
    </source>
</evidence>
<dbReference type="AlphaFoldDB" id="A0A396I5B4"/>
<reference evidence="3" key="1">
    <citation type="journal article" date="2018" name="Nat. Plants">
        <title>Whole-genome landscape of Medicago truncatula symbiotic genes.</title>
        <authorList>
            <person name="Pecrix Y."/>
            <person name="Staton S.E."/>
            <person name="Sallet E."/>
            <person name="Lelandais-Briere C."/>
            <person name="Moreau S."/>
            <person name="Carrere S."/>
            <person name="Blein T."/>
            <person name="Jardinaud M.F."/>
            <person name="Latrasse D."/>
            <person name="Zouine M."/>
            <person name="Zahm M."/>
            <person name="Kreplak J."/>
            <person name="Mayjonade B."/>
            <person name="Satge C."/>
            <person name="Perez M."/>
            <person name="Cauet S."/>
            <person name="Marande W."/>
            <person name="Chantry-Darmon C."/>
            <person name="Lopez-Roques C."/>
            <person name="Bouchez O."/>
            <person name="Berard A."/>
            <person name="Debelle F."/>
            <person name="Munos S."/>
            <person name="Bendahmane A."/>
            <person name="Berges H."/>
            <person name="Niebel A."/>
            <person name="Buitink J."/>
            <person name="Frugier F."/>
            <person name="Benhamed M."/>
            <person name="Crespi M."/>
            <person name="Gouzy J."/>
            <person name="Gamas P."/>
        </authorList>
    </citation>
    <scope>NUCLEOTIDE SEQUENCE [LARGE SCALE GENOMIC DNA]</scope>
    <source>
        <strain evidence="3">cv. Jemalong A17</strain>
    </source>
</reference>
<accession>A0A396I5B4</accession>
<feature type="domain" description="Factor of DNA methylation 1-5/IDN2" evidence="1">
    <location>
        <begin position="1"/>
        <end position="34"/>
    </location>
</feature>
<comment type="caution">
    <text evidence="2">The sequence shown here is derived from an EMBL/GenBank/DDBJ whole genome shotgun (WGS) entry which is preliminary data.</text>
</comment>
<name>A0A396I5B4_MEDTR</name>
<dbReference type="Pfam" id="PF03469">
    <property type="entry name" value="XH"/>
    <property type="match status" value="1"/>
</dbReference>